<dbReference type="RefSeq" id="WP_015772764.1">
    <property type="nucleotide sequence ID" value="NC_013174.1"/>
</dbReference>
<proteinExistence type="inferred from homology"/>
<feature type="transmembrane region" description="Helical" evidence="8">
    <location>
        <begin position="22"/>
        <end position="40"/>
    </location>
</feature>
<feature type="transmembrane region" description="Helical" evidence="8">
    <location>
        <begin position="261"/>
        <end position="280"/>
    </location>
</feature>
<feature type="transmembrane region" description="Helical" evidence="8">
    <location>
        <begin position="146"/>
        <end position="167"/>
    </location>
</feature>
<keyword evidence="10" id="KW-1185">Reference proteome</keyword>
<keyword evidence="7 8" id="KW-0472">Membrane</keyword>
<keyword evidence="4" id="KW-1003">Cell membrane</keyword>
<evidence type="ECO:0000256" key="2">
    <source>
        <dbReference type="ARBA" id="ARBA00010199"/>
    </source>
</evidence>
<dbReference type="PIRSF" id="PIRSF006603">
    <property type="entry name" value="DinF"/>
    <property type="match status" value="1"/>
</dbReference>
<comment type="subcellular location">
    <subcellularLocation>
        <location evidence="1">Cell membrane</location>
        <topology evidence="1">Multi-pass membrane protein</topology>
    </subcellularLocation>
</comment>
<evidence type="ECO:0000256" key="8">
    <source>
        <dbReference type="SAM" id="Phobius"/>
    </source>
</evidence>
<dbReference type="eggNOG" id="COG0534">
    <property type="taxonomic scope" value="Bacteria"/>
</dbReference>
<feature type="transmembrane region" description="Helical" evidence="8">
    <location>
        <begin position="210"/>
        <end position="228"/>
    </location>
</feature>
<dbReference type="InterPro" id="IPR002528">
    <property type="entry name" value="MATE_fam"/>
</dbReference>
<feature type="transmembrane region" description="Helical" evidence="8">
    <location>
        <begin position="393"/>
        <end position="416"/>
    </location>
</feature>
<feature type="transmembrane region" description="Helical" evidence="8">
    <location>
        <begin position="422"/>
        <end position="444"/>
    </location>
</feature>
<evidence type="ECO:0000256" key="6">
    <source>
        <dbReference type="ARBA" id="ARBA00022989"/>
    </source>
</evidence>
<comment type="similarity">
    <text evidence="2">Belongs to the multi antimicrobial extrusion (MATE) (TC 2.A.66.1) family.</text>
</comment>
<dbReference type="InterPro" id="IPR044644">
    <property type="entry name" value="DinF-like"/>
</dbReference>
<dbReference type="GO" id="GO:0042910">
    <property type="term" value="F:xenobiotic transmembrane transporter activity"/>
    <property type="evidence" value="ECO:0007669"/>
    <property type="project" value="InterPro"/>
</dbReference>
<accession>C7R3A5</accession>
<dbReference type="EMBL" id="CP001706">
    <property type="protein sequence ID" value="ACV10153.1"/>
    <property type="molecule type" value="Genomic_DNA"/>
</dbReference>
<evidence type="ECO:0000256" key="1">
    <source>
        <dbReference type="ARBA" id="ARBA00004651"/>
    </source>
</evidence>
<name>C7R3A5_JONDD</name>
<evidence type="ECO:0000256" key="5">
    <source>
        <dbReference type="ARBA" id="ARBA00022692"/>
    </source>
</evidence>
<keyword evidence="6 8" id="KW-1133">Transmembrane helix</keyword>
<dbReference type="Pfam" id="PF01554">
    <property type="entry name" value="MatE"/>
    <property type="match status" value="2"/>
</dbReference>
<dbReference type="KEGG" id="jde:Jden_2521"/>
<evidence type="ECO:0000313" key="10">
    <source>
        <dbReference type="Proteomes" id="UP000000628"/>
    </source>
</evidence>
<feature type="transmembrane region" description="Helical" evidence="8">
    <location>
        <begin position="360"/>
        <end position="381"/>
    </location>
</feature>
<evidence type="ECO:0000256" key="3">
    <source>
        <dbReference type="ARBA" id="ARBA00022448"/>
    </source>
</evidence>
<organism evidence="9 10">
    <name type="scientific">Jonesia denitrificans (strain ATCC 14870 / DSM 20603 / BCRC 15368 / CIP 55.134 / JCM 11481 / NBRC 15587 / NCTC 10816 / Prevot 55134)</name>
    <name type="common">Listeria denitrificans</name>
    <dbReference type="NCBI Taxonomy" id="471856"/>
    <lineage>
        <taxon>Bacteria</taxon>
        <taxon>Bacillati</taxon>
        <taxon>Actinomycetota</taxon>
        <taxon>Actinomycetes</taxon>
        <taxon>Micrococcales</taxon>
        <taxon>Jonesiaceae</taxon>
        <taxon>Jonesia</taxon>
    </lineage>
</organism>
<dbReference type="InterPro" id="IPR048279">
    <property type="entry name" value="MdtK-like"/>
</dbReference>
<dbReference type="AlphaFoldDB" id="C7R3A5"/>
<keyword evidence="3" id="KW-0813">Transport</keyword>
<feature type="transmembrane region" description="Helical" evidence="8">
    <location>
        <begin position="286"/>
        <end position="306"/>
    </location>
</feature>
<gene>
    <name evidence="9" type="ordered locus">Jden_2521</name>
</gene>
<dbReference type="STRING" id="471856.Jden_2521"/>
<dbReference type="PANTHER" id="PTHR42893:SF46">
    <property type="entry name" value="PROTEIN DETOXIFICATION 44, CHLOROPLASTIC"/>
    <property type="match status" value="1"/>
</dbReference>
<dbReference type="NCBIfam" id="TIGR00797">
    <property type="entry name" value="matE"/>
    <property type="match status" value="1"/>
</dbReference>
<feature type="transmembrane region" description="Helical" evidence="8">
    <location>
        <begin position="179"/>
        <end position="198"/>
    </location>
</feature>
<dbReference type="PANTHER" id="PTHR42893">
    <property type="entry name" value="PROTEIN DETOXIFICATION 44, CHLOROPLASTIC-RELATED"/>
    <property type="match status" value="1"/>
</dbReference>
<evidence type="ECO:0000313" key="9">
    <source>
        <dbReference type="EMBL" id="ACV10153.1"/>
    </source>
</evidence>
<dbReference type="Proteomes" id="UP000000628">
    <property type="component" value="Chromosome"/>
</dbReference>
<evidence type="ECO:0000256" key="4">
    <source>
        <dbReference type="ARBA" id="ARBA00022475"/>
    </source>
</evidence>
<sequence length="455" mass="46797">MDTTPTTPQDGSPQSTGLTHKSLTATILAIAIPSLAALVAEPLFILVDTAIVGRLGTSELAGLALASTVLTTTVGLCIFLAYATTATVARHLGAGRRTTALSAGIDGLWLAATLGALLTLTLILTAPQLLTILGAHGDVLTHATTYLRWSAPGLPGMLIVMAATGVLRGFQNATTPMWVAGAGAALNAALSFTLVWILGMGIAGSGLGTAITQILMAIALTIPVATLARRHNAALRPGTTGILHSLASGAPLFLRTLSLRAAIILTIITATSLGTVPLAGHQVINSLWGFAAFALDALAIAAQTLIGHHLGAADRTGTRHILRVTLWWGTLSGAVIGALIILIAYTAAPLFTPDPTVQHAIQLAAIVAGITMPITGWVCVLDGVLIGAGDGRYLAGVGLINLAMYTPAVLTVYHLAPHGPTGLLWLWVAFAGVFMGVRALTTGWRIRTQAWMRIG</sequence>
<feature type="transmembrane region" description="Helical" evidence="8">
    <location>
        <begin position="326"/>
        <end position="348"/>
    </location>
</feature>
<feature type="transmembrane region" description="Helical" evidence="8">
    <location>
        <begin position="103"/>
        <end position="126"/>
    </location>
</feature>
<protein>
    <submittedName>
        <fullName evidence="9">MATE efflux family protein</fullName>
    </submittedName>
</protein>
<dbReference type="GO" id="GO:0015297">
    <property type="term" value="F:antiporter activity"/>
    <property type="evidence" value="ECO:0007669"/>
    <property type="project" value="InterPro"/>
</dbReference>
<reference evidence="9 10" key="1">
    <citation type="journal article" date="2009" name="Stand. Genomic Sci.">
        <title>Complete genome sequence of Jonesia denitrificans type strain (Prevot 55134).</title>
        <authorList>
            <person name="Pukall R."/>
            <person name="Gehrich-Schroter G."/>
            <person name="Lapidus A."/>
            <person name="Nolan M."/>
            <person name="Glavina Del Rio T."/>
            <person name="Lucas S."/>
            <person name="Chen F."/>
            <person name="Tice H."/>
            <person name="Pitluck S."/>
            <person name="Cheng J.F."/>
            <person name="Copeland A."/>
            <person name="Saunders E."/>
            <person name="Brettin T."/>
            <person name="Detter J.C."/>
            <person name="Bruce D."/>
            <person name="Goodwin L."/>
            <person name="Pati A."/>
            <person name="Ivanova N."/>
            <person name="Mavromatis K."/>
            <person name="Ovchinnikova G."/>
            <person name="Chen A."/>
            <person name="Palaniappan K."/>
            <person name="Land M."/>
            <person name="Hauser L."/>
            <person name="Chang Y.J."/>
            <person name="Jeffries C.D."/>
            <person name="Chain P."/>
            <person name="Goker M."/>
            <person name="Bristow J."/>
            <person name="Eisen J.A."/>
            <person name="Markowitz V."/>
            <person name="Hugenholtz P."/>
            <person name="Kyrpides N.C."/>
            <person name="Klenk H.P."/>
            <person name="Han C."/>
        </authorList>
    </citation>
    <scope>NUCLEOTIDE SEQUENCE [LARGE SCALE GENOMIC DNA]</scope>
    <source>
        <strain evidence="10">ATCC 14870 / DSM 20603 / BCRC 15368 / CIP 55.134 / JCM 11481 / NBRC 15587 / NCTC 10816 / Prevot 55134</strain>
    </source>
</reference>
<dbReference type="GO" id="GO:0005886">
    <property type="term" value="C:plasma membrane"/>
    <property type="evidence" value="ECO:0007669"/>
    <property type="project" value="UniProtKB-SubCell"/>
</dbReference>
<feature type="transmembrane region" description="Helical" evidence="8">
    <location>
        <begin position="60"/>
        <end position="82"/>
    </location>
</feature>
<evidence type="ECO:0000256" key="7">
    <source>
        <dbReference type="ARBA" id="ARBA00023136"/>
    </source>
</evidence>
<keyword evidence="5 8" id="KW-0812">Transmembrane</keyword>
<dbReference type="OrthoDB" id="5242355at2"/>
<dbReference type="HOGENOM" id="CLU_012893_16_3_11"/>